<dbReference type="CDD" id="cd03590">
    <property type="entry name" value="CLECT_DC-SIGN_like"/>
    <property type="match status" value="1"/>
</dbReference>
<organism evidence="5 6">
    <name type="scientific">Odocoileus virginianus</name>
    <name type="common">White-tailed deer</name>
    <dbReference type="NCBI Taxonomy" id="9874"/>
    <lineage>
        <taxon>Eukaryota</taxon>
        <taxon>Metazoa</taxon>
        <taxon>Chordata</taxon>
        <taxon>Craniata</taxon>
        <taxon>Vertebrata</taxon>
        <taxon>Euteleostomi</taxon>
        <taxon>Mammalia</taxon>
        <taxon>Eutheria</taxon>
        <taxon>Laurasiatheria</taxon>
        <taxon>Artiodactyla</taxon>
        <taxon>Ruminantia</taxon>
        <taxon>Pecora</taxon>
        <taxon>Cervidae</taxon>
        <taxon>Odocoileinae</taxon>
        <taxon>Odocoileus</taxon>
    </lineage>
</organism>
<feature type="coiled-coil region" evidence="3">
    <location>
        <begin position="180"/>
        <end position="231"/>
    </location>
</feature>
<dbReference type="SMART" id="SM00034">
    <property type="entry name" value="CLECT"/>
    <property type="match status" value="1"/>
</dbReference>
<protein>
    <submittedName>
        <fullName evidence="6">C-type lectin domain family 4 member K isoform X1</fullName>
    </submittedName>
</protein>
<dbReference type="InterPro" id="IPR018378">
    <property type="entry name" value="C-type_lectin_CS"/>
</dbReference>
<keyword evidence="1" id="KW-0430">Lectin</keyword>
<evidence type="ECO:0000256" key="1">
    <source>
        <dbReference type="ARBA" id="ARBA00022734"/>
    </source>
</evidence>
<dbReference type="InterPro" id="IPR016186">
    <property type="entry name" value="C-type_lectin-like/link_sf"/>
</dbReference>
<dbReference type="Pfam" id="PF00059">
    <property type="entry name" value="Lectin_C"/>
    <property type="match status" value="1"/>
</dbReference>
<proteinExistence type="predicted"/>
<evidence type="ECO:0000256" key="2">
    <source>
        <dbReference type="ARBA" id="ARBA00023157"/>
    </source>
</evidence>
<keyword evidence="2" id="KW-1015">Disulfide bond</keyword>
<name>A0ABM4IMT2_ODOVR</name>
<feature type="domain" description="C-type lectin" evidence="4">
    <location>
        <begin position="266"/>
        <end position="384"/>
    </location>
</feature>
<dbReference type="GeneID" id="110124338"/>
<evidence type="ECO:0000256" key="3">
    <source>
        <dbReference type="SAM" id="Coils"/>
    </source>
</evidence>
<evidence type="ECO:0000259" key="4">
    <source>
        <dbReference type="PROSITE" id="PS50041"/>
    </source>
</evidence>
<dbReference type="InterPro" id="IPR001304">
    <property type="entry name" value="C-type_lectin-like"/>
</dbReference>
<dbReference type="Proteomes" id="UP001652640">
    <property type="component" value="Chromosome 2"/>
</dbReference>
<dbReference type="Gene3D" id="1.20.5.170">
    <property type="match status" value="1"/>
</dbReference>
<reference evidence="5" key="1">
    <citation type="journal article" date="2022" name="J. Hered.">
        <title>A De Novo Chromosome-Level Genome Assembly of the White-Tailed Deer, Odocoileus Virginianus.</title>
        <authorList>
            <person name="London E.W."/>
            <person name="Roca A.L."/>
            <person name="Novakofski J.E."/>
            <person name="Mateus-Pinilla N.E."/>
        </authorList>
    </citation>
    <scope>NUCLEOTIDE SEQUENCE [LARGE SCALE GENOMIC DNA]</scope>
</reference>
<dbReference type="RefSeq" id="XP_070329131.1">
    <property type="nucleotide sequence ID" value="XM_070473030.1"/>
</dbReference>
<dbReference type="InterPro" id="IPR050111">
    <property type="entry name" value="C-type_lectin/snaclec_domain"/>
</dbReference>
<dbReference type="SUPFAM" id="SSF56436">
    <property type="entry name" value="C-type lectin-like"/>
    <property type="match status" value="1"/>
</dbReference>
<sequence>MKTANSEVLDAHFTVDKQNVSLWPQGKHQPLLRACSGLCGQTCSWLLLHQTLSSASCRPSSQDMSVPDSGETPHGPRCGRLPDAGHGHLCPAAGHSLQRVGSKTSCFSFLSNSGEIFLTGISMPVLKDPWFMGTISDVKTNAQLLKARVDNISSLSSEIKRNRGGLVAVGIQVQMVNASLDRISSQIRRLETGLKEASAQLQVLTSSWKAVDELNAQIPELKQDLDKASALKAKVRELQSGLESISKLLQQQNDILQVVSQGWKYFRGHFYYFSQIPKTWYSAQQICISRNSHLTSVTSESEQEFLYRTAGGLPYWIGLTKAGSEGDWHWVDGTPYNKVQSEKFWIPGEPNNHGNNEHCVNLKTSALRSWNDASCDNTFLFICKRSYKPSEP</sequence>
<keyword evidence="5" id="KW-1185">Reference proteome</keyword>
<dbReference type="Gene3D" id="3.10.100.10">
    <property type="entry name" value="Mannose-Binding Protein A, subunit A"/>
    <property type="match status" value="1"/>
</dbReference>
<accession>A0ABM4IMT2</accession>
<dbReference type="PROSITE" id="PS00615">
    <property type="entry name" value="C_TYPE_LECTIN_1"/>
    <property type="match status" value="1"/>
</dbReference>
<dbReference type="InterPro" id="IPR033989">
    <property type="entry name" value="CD209-like_CTLD"/>
</dbReference>
<dbReference type="InterPro" id="IPR016187">
    <property type="entry name" value="CTDL_fold"/>
</dbReference>
<evidence type="ECO:0000313" key="6">
    <source>
        <dbReference type="RefSeq" id="XP_070329131.1"/>
    </source>
</evidence>
<evidence type="ECO:0000313" key="5">
    <source>
        <dbReference type="Proteomes" id="UP001652640"/>
    </source>
</evidence>
<reference evidence="6" key="2">
    <citation type="submission" date="2025-08" db="UniProtKB">
        <authorList>
            <consortium name="RefSeq"/>
        </authorList>
    </citation>
    <scope>IDENTIFICATION</scope>
    <source>
        <tissue evidence="6">Tongue muscle</tissue>
    </source>
</reference>
<keyword evidence="3" id="KW-0175">Coiled coil</keyword>
<dbReference type="PROSITE" id="PS50041">
    <property type="entry name" value="C_TYPE_LECTIN_2"/>
    <property type="match status" value="1"/>
</dbReference>
<dbReference type="PANTHER" id="PTHR22803">
    <property type="entry name" value="MANNOSE, PHOSPHOLIPASE, LECTIN RECEPTOR RELATED"/>
    <property type="match status" value="1"/>
</dbReference>
<gene>
    <name evidence="6" type="primary">CD207</name>
</gene>